<reference evidence="4" key="1">
    <citation type="submission" date="2023-07" db="EMBL/GenBank/DDBJ databases">
        <title>30 novel species of actinomycetes from the DSMZ collection.</title>
        <authorList>
            <person name="Nouioui I."/>
        </authorList>
    </citation>
    <scope>NUCLEOTIDE SEQUENCE [LARGE SCALE GENOMIC DNA]</scope>
    <source>
        <strain evidence="4">DSM 44743</strain>
    </source>
</reference>
<dbReference type="Gene3D" id="3.40.50.850">
    <property type="entry name" value="Isochorismatase-like"/>
    <property type="match status" value="1"/>
</dbReference>
<dbReference type="InterPro" id="IPR036380">
    <property type="entry name" value="Isochorismatase-like_sf"/>
</dbReference>
<dbReference type="Pfam" id="PF00857">
    <property type="entry name" value="Isochorismatase"/>
    <property type="match status" value="1"/>
</dbReference>
<name>A0ABU2MD91_9ACTN</name>
<dbReference type="SUPFAM" id="SSF52499">
    <property type="entry name" value="Isochorismatase-like hydrolases"/>
    <property type="match status" value="1"/>
</dbReference>
<dbReference type="InterPro" id="IPR050272">
    <property type="entry name" value="Isochorismatase-like_hydrls"/>
</dbReference>
<evidence type="ECO:0000313" key="4">
    <source>
        <dbReference type="Proteomes" id="UP001183390"/>
    </source>
</evidence>
<keyword evidence="1" id="KW-0378">Hydrolase</keyword>
<dbReference type="InterPro" id="IPR000868">
    <property type="entry name" value="Isochorismatase-like_dom"/>
</dbReference>
<sequence length="198" mass="21189">MTRALLVVDTQKSFLRRETWRASSNPDVADDVAALVAHARGRGDHVVWVLHTEPGTGNAFDPALGFVELMDGLTAEEGEPVLRKTVHSAFGGTDLQRLLNGWGVSELAVCGIRTEQCCETTTRAASDLGYDVTFVVDATATEPIQAPGSPAGRPLEEILADPRTLGTEEVVTRTVYALSGRFARIATVAEVVDVVDVD</sequence>
<evidence type="ECO:0000313" key="3">
    <source>
        <dbReference type="EMBL" id="MDT0330645.1"/>
    </source>
</evidence>
<feature type="domain" description="Isochorismatase-like" evidence="2">
    <location>
        <begin position="4"/>
        <end position="141"/>
    </location>
</feature>
<protein>
    <submittedName>
        <fullName evidence="3">Isochorismatase family protein</fullName>
    </submittedName>
</protein>
<accession>A0ABU2MD91</accession>
<evidence type="ECO:0000259" key="2">
    <source>
        <dbReference type="Pfam" id="PF00857"/>
    </source>
</evidence>
<dbReference type="Proteomes" id="UP001183390">
    <property type="component" value="Unassembled WGS sequence"/>
</dbReference>
<dbReference type="PANTHER" id="PTHR43540">
    <property type="entry name" value="PEROXYUREIDOACRYLATE/UREIDOACRYLATE AMIDOHYDROLASE-RELATED"/>
    <property type="match status" value="1"/>
</dbReference>
<gene>
    <name evidence="3" type="ORF">RM479_19695</name>
</gene>
<comment type="caution">
    <text evidence="3">The sequence shown here is derived from an EMBL/GenBank/DDBJ whole genome shotgun (WGS) entry which is preliminary data.</text>
</comment>
<dbReference type="EMBL" id="JAVREP010000014">
    <property type="protein sequence ID" value="MDT0330645.1"/>
    <property type="molecule type" value="Genomic_DNA"/>
</dbReference>
<evidence type="ECO:0000256" key="1">
    <source>
        <dbReference type="ARBA" id="ARBA00022801"/>
    </source>
</evidence>
<keyword evidence="4" id="KW-1185">Reference proteome</keyword>
<dbReference type="RefSeq" id="WP_311513190.1">
    <property type="nucleotide sequence ID" value="NZ_JAVREP010000014.1"/>
</dbReference>
<proteinExistence type="predicted"/>
<organism evidence="3 4">
    <name type="scientific">Nocardiopsis lambiniae</name>
    <dbReference type="NCBI Taxonomy" id="3075539"/>
    <lineage>
        <taxon>Bacteria</taxon>
        <taxon>Bacillati</taxon>
        <taxon>Actinomycetota</taxon>
        <taxon>Actinomycetes</taxon>
        <taxon>Streptosporangiales</taxon>
        <taxon>Nocardiopsidaceae</taxon>
        <taxon>Nocardiopsis</taxon>
    </lineage>
</organism>
<dbReference type="PANTHER" id="PTHR43540:SF6">
    <property type="entry name" value="ISOCHORISMATASE-LIKE DOMAIN-CONTAINING PROTEIN"/>
    <property type="match status" value="1"/>
</dbReference>